<evidence type="ECO:0000313" key="2">
    <source>
        <dbReference type="Proteomes" id="UP001480595"/>
    </source>
</evidence>
<dbReference type="EMBL" id="JAQQWL010000015">
    <property type="protein sequence ID" value="KAK8040967.1"/>
    <property type="molecule type" value="Genomic_DNA"/>
</dbReference>
<gene>
    <name evidence="1" type="ORF">PG994_013974</name>
</gene>
<reference evidence="1 2" key="1">
    <citation type="submission" date="2023-01" db="EMBL/GenBank/DDBJ databases">
        <title>Analysis of 21 Apiospora genomes using comparative genomics revels a genus with tremendous synthesis potential of carbohydrate active enzymes and secondary metabolites.</title>
        <authorList>
            <person name="Sorensen T."/>
        </authorList>
    </citation>
    <scope>NUCLEOTIDE SEQUENCE [LARGE SCALE GENOMIC DNA]</scope>
    <source>
        <strain evidence="1 2">CBS 135458</strain>
    </source>
</reference>
<dbReference type="RefSeq" id="XP_066708512.1">
    <property type="nucleotide sequence ID" value="XM_066865383.1"/>
</dbReference>
<accession>A0ABR1T300</accession>
<dbReference type="GeneID" id="92098446"/>
<keyword evidence="2" id="KW-1185">Reference proteome</keyword>
<proteinExistence type="predicted"/>
<evidence type="ECO:0000313" key="1">
    <source>
        <dbReference type="EMBL" id="KAK8040967.1"/>
    </source>
</evidence>
<organism evidence="1 2">
    <name type="scientific">Apiospora phragmitis</name>
    <dbReference type="NCBI Taxonomy" id="2905665"/>
    <lineage>
        <taxon>Eukaryota</taxon>
        <taxon>Fungi</taxon>
        <taxon>Dikarya</taxon>
        <taxon>Ascomycota</taxon>
        <taxon>Pezizomycotina</taxon>
        <taxon>Sordariomycetes</taxon>
        <taxon>Xylariomycetidae</taxon>
        <taxon>Amphisphaeriales</taxon>
        <taxon>Apiosporaceae</taxon>
        <taxon>Apiospora</taxon>
    </lineage>
</organism>
<comment type="caution">
    <text evidence="1">The sequence shown here is derived from an EMBL/GenBank/DDBJ whole genome shotgun (WGS) entry which is preliminary data.</text>
</comment>
<sequence length="196" mass="22353">MCVSTTKTIYACGCIIADHKPGIWCLLGEECQKVDHRHITTKRSKETCADCFKAKEQKDEETFLQEDGFTVVTKDTKSTDTKVAPKRPAFTHKQGIDLANVATKNLNDLLQENWIVGQKNHSLLEHIIGLPRFIPRSRLIETWVWWAVGRESYSHLRAAGEMAARREFDRVFDVAMANAQNELHQEMEGQQTAKKP</sequence>
<protein>
    <submittedName>
        <fullName evidence="1">Uncharacterized protein</fullName>
    </submittedName>
</protein>
<name>A0ABR1T300_9PEZI</name>
<dbReference type="Proteomes" id="UP001480595">
    <property type="component" value="Unassembled WGS sequence"/>
</dbReference>